<accession>A0A1N7LDI0</accession>
<dbReference type="EMBL" id="MUGO01000002">
    <property type="protein sequence ID" value="PQA97546.1"/>
    <property type="molecule type" value="Genomic_DNA"/>
</dbReference>
<name>A0A1N7LDI0_9FLAO</name>
<feature type="domain" description="Secretion system C-terminal sorting" evidence="2">
    <location>
        <begin position="415"/>
        <end position="476"/>
    </location>
</feature>
<dbReference type="NCBIfam" id="TIGR04183">
    <property type="entry name" value="Por_Secre_tail"/>
    <property type="match status" value="1"/>
</dbReference>
<dbReference type="InterPro" id="IPR026444">
    <property type="entry name" value="Secre_tail"/>
</dbReference>
<evidence type="ECO:0000259" key="2">
    <source>
        <dbReference type="Pfam" id="PF18962"/>
    </source>
</evidence>
<reference evidence="5" key="2">
    <citation type="submission" date="2017-01" db="EMBL/GenBank/DDBJ databases">
        <authorList>
            <person name="Varghese N."/>
            <person name="Submissions S."/>
        </authorList>
    </citation>
    <scope>NUCLEOTIDE SEQUENCE [LARGE SCALE GENOMIC DNA]</scope>
    <source>
        <strain evidence="5">DSM 21068</strain>
    </source>
</reference>
<sequence length="480" mass="54127">MKKIITAILVCNLAYSYAQITLTKDLSFGNNGIVQITTPNQFLMVKDRDIDKKSMFQGDKIFVSYPYGDPLNGIPTSTRYIKLNYNGTTDNTFGNNGEISVPELESYYFHSQNDFFYLLSGNKFLSNGQIDSSFGNNGMLTTGNWYYKFVLPDGKIISRNDAEVQRFLSNGNADSSFGTNGVVNLNSSVHNSYYNFGHLFFYKDNDVYENVTSVGEVSKMRKINLNTGNLDLSYGENGYAQIRYSNSSNFNFYSGSVVVDDQNNIFVNKFDDLEGNCQLTKTNSLGNLDSAFGTNGVIEFDNSFTYNGEDYLGGERRPLLYENIILVSSEFETAGVGKIGIRGFYTSGNPVMINNDYFYPLSDVTYTHPEYLRMIVKDNYLYVFFDNKIARYIFAQSTLATNAISQNGNSLNLNNPFKDELNLNTNEKIKSVEIYEETGRSVLKANATKNINTSMLKKGVYFIKIITEQNQIISKKGIKN</sequence>
<dbReference type="Pfam" id="PF18962">
    <property type="entry name" value="Por_Secre_tail"/>
    <property type="match status" value="1"/>
</dbReference>
<dbReference type="Proteomes" id="UP000186246">
    <property type="component" value="Unassembled WGS sequence"/>
</dbReference>
<evidence type="ECO:0000256" key="1">
    <source>
        <dbReference type="ARBA" id="ARBA00022729"/>
    </source>
</evidence>
<protein>
    <submittedName>
        <fullName evidence="4">Por secretion system C-terminal sorting domain-containing protein</fullName>
    </submittedName>
</protein>
<evidence type="ECO:0000313" key="3">
    <source>
        <dbReference type="EMBL" id="PQA97546.1"/>
    </source>
</evidence>
<proteinExistence type="predicted"/>
<dbReference type="EMBL" id="FTOJ01000002">
    <property type="protein sequence ID" value="SIS71879.1"/>
    <property type="molecule type" value="Genomic_DNA"/>
</dbReference>
<reference evidence="3 6" key="1">
    <citation type="submission" date="2016-11" db="EMBL/GenBank/DDBJ databases">
        <title>Whole genomes of Flavobacteriaceae.</title>
        <authorList>
            <person name="Stine C."/>
            <person name="Li C."/>
            <person name="Tadesse D."/>
        </authorList>
    </citation>
    <scope>NUCLEOTIDE SEQUENCE [LARGE SCALE GENOMIC DNA]</scope>
    <source>
        <strain evidence="3 6">DSM 21068</strain>
    </source>
</reference>
<evidence type="ECO:0000313" key="4">
    <source>
        <dbReference type="EMBL" id="SIS71879.1"/>
    </source>
</evidence>
<keyword evidence="6" id="KW-1185">Reference proteome</keyword>
<dbReference type="RefSeq" id="WP_076450529.1">
    <property type="nucleotide sequence ID" value="NZ_FTOJ01000002.1"/>
</dbReference>
<gene>
    <name evidence="3" type="ORF">B0A70_02475</name>
    <name evidence="4" type="ORF">SAMN05421796_102232</name>
</gene>
<dbReference type="Proteomes" id="UP000238314">
    <property type="component" value="Unassembled WGS sequence"/>
</dbReference>
<dbReference type="STRING" id="551459.SAMN05421796_102232"/>
<dbReference type="AlphaFoldDB" id="A0A1N7LDI0"/>
<reference evidence="4" key="3">
    <citation type="submission" date="2017-01" db="EMBL/GenBank/DDBJ databases">
        <authorList>
            <person name="Mah S.A."/>
            <person name="Swanson W.J."/>
            <person name="Moy G.W."/>
            <person name="Vacquier V.D."/>
        </authorList>
    </citation>
    <scope>NUCLEOTIDE SEQUENCE [LARGE SCALE GENOMIC DNA]</scope>
    <source>
        <strain evidence="4">DSM 21068</strain>
    </source>
</reference>
<evidence type="ECO:0000313" key="5">
    <source>
        <dbReference type="Proteomes" id="UP000186246"/>
    </source>
</evidence>
<evidence type="ECO:0000313" key="6">
    <source>
        <dbReference type="Proteomes" id="UP000238314"/>
    </source>
</evidence>
<dbReference type="Gene3D" id="2.80.10.50">
    <property type="match status" value="1"/>
</dbReference>
<keyword evidence="1" id="KW-0732">Signal</keyword>
<organism evidence="4 5">
    <name type="scientific">Chryseobacterium piscicola</name>
    <dbReference type="NCBI Taxonomy" id="551459"/>
    <lineage>
        <taxon>Bacteria</taxon>
        <taxon>Pseudomonadati</taxon>
        <taxon>Bacteroidota</taxon>
        <taxon>Flavobacteriia</taxon>
        <taxon>Flavobacteriales</taxon>
        <taxon>Weeksellaceae</taxon>
        <taxon>Chryseobacterium group</taxon>
        <taxon>Chryseobacterium</taxon>
    </lineage>
</organism>
<dbReference type="OrthoDB" id="1238446at2"/>